<dbReference type="EMBL" id="DS231622">
    <property type="protein sequence ID" value="EDU50881.1"/>
    <property type="molecule type" value="Genomic_DNA"/>
</dbReference>
<dbReference type="Proteomes" id="UP000001471">
    <property type="component" value="Unassembled WGS sequence"/>
</dbReference>
<dbReference type="GO" id="GO:0051879">
    <property type="term" value="F:Hsp90 protein binding"/>
    <property type="evidence" value="ECO:0007669"/>
    <property type="project" value="TreeGrafter"/>
</dbReference>
<dbReference type="STRING" id="426418.B2WDA3"/>
<feature type="region of interest" description="Disordered" evidence="2">
    <location>
        <begin position="517"/>
        <end position="539"/>
    </location>
</feature>
<sequence length="994" mass="109120">MTDFLTAVSTKKIKDDPPLIREVTSLSKHEDAATIASPKEALDALKNRPSRETFGNVLKYLSSDGFSLLLPEPLNASIAHQLVNDTVPNYWRVVKTSADAKKLGKILRNPTGLGHLVTRLRSLITDSRQKKAPGEARNTSEHISDTLDVLDLVLRGDETTHLILKDVLTFAKNPIQQKLIWREYLAQAVSGRLLSTAAEAEDVLKKGEGNSSYNSWIAAGNEYAAWLGRNIANLIERGDLTEECGAAVVELCSKALSLGYTDRIVSSLLTTLIDNGRVEHLTTLISQLKTFEQRKYMNSFVAFIAKKYFATEIVSKEDASIPPSKTVSAAAALIHTLTKDNDVLREHLVSSLTRSTIPALDDALSARRSIVAALTKDEEKLHTLLEGIIKLFGDSVYVRHTPVIQQEALAQTLALCSGYVQRSQPMFLKMMAKSSYHVNGMSNRIGAPSTRARFLGIAVGIAISKMVDSPDLQLKFELEGAEDEEAKWYQRLTEVDDKIGIVADLKSPEDSIVTVKKAPPKSKLAPKPSKAPGITEIQGPRVIEVLSDSEDDDADLVMYDKPDSDPEDDTDDPTAINRNKPTAPVYIRDLIAGLRDQEDYDRHELALATAASLIRRKANFGTEVTDHLEELATILTGLQDNSELESFSQQRQQSLIAVLLAKPAQMAQWFARSFFSGDYSLQQRIAMLTTLGLGARELAGMKDSSTDNLIPAKPDFPSKQLPPHLHKIYAENTSGPSVAKISSTMAREMLSPIASQAADQLTGPNILKVRTFSSRMEVEKKRHKPIPNALAQIVADNFFFPLTGRWWLQVRANSDSIYSSTHLLPPFLQTLSILLNASGPNTLALPQMTREYWDLLLSVRGLASKDKNVLNAVLFGFLMLLETNENKERVATEQGKELLETQAWVKMVFDGLGAGSEEDERVRVLAAGVVTSKNCAAEIPEGSSYESSAALCKCRPDSKISRNFELGDRNKVGWLPTGDLRVPGGQLAAAGDSG</sequence>
<dbReference type="OMA" id="AGIMVKL"/>
<dbReference type="InterPro" id="IPR051970">
    <property type="entry name" value="TEL2_Regulation"/>
</dbReference>
<dbReference type="OrthoDB" id="10258062at2759"/>
<accession>B2WDA3</accession>
<dbReference type="InterPro" id="IPR019337">
    <property type="entry name" value="Telomere_length_regulation_dom"/>
</dbReference>
<reference evidence="5" key="1">
    <citation type="journal article" date="2013" name="G3 (Bethesda)">
        <title>Comparative genomics of a plant-pathogenic fungus, Pyrenophora tritici-repentis, reveals transduplication and the impact of repeat elements on pathogenicity and population divergence.</title>
        <authorList>
            <person name="Manning V.A."/>
            <person name="Pandelova I."/>
            <person name="Dhillon B."/>
            <person name="Wilhelm L.J."/>
            <person name="Goodwin S.B."/>
            <person name="Berlin A.M."/>
            <person name="Figueroa M."/>
            <person name="Freitag M."/>
            <person name="Hane J.K."/>
            <person name="Henrissat B."/>
            <person name="Holman W.H."/>
            <person name="Kodira C.D."/>
            <person name="Martin J."/>
            <person name="Oliver R.P."/>
            <person name="Robbertse B."/>
            <person name="Schackwitz W."/>
            <person name="Schwartz D.C."/>
            <person name="Spatafora J.W."/>
            <person name="Turgeon B.G."/>
            <person name="Yandava C."/>
            <person name="Young S."/>
            <person name="Zhou S."/>
            <person name="Zeng Q."/>
            <person name="Grigoriev I.V."/>
            <person name="Ma L.-J."/>
            <person name="Ciuffetti L.M."/>
        </authorList>
    </citation>
    <scope>NUCLEOTIDE SEQUENCE [LARGE SCALE GENOMIC DNA]</scope>
    <source>
        <strain evidence="5">Pt-1C-BFP</strain>
    </source>
</reference>
<organism evidence="4 5">
    <name type="scientific">Pyrenophora tritici-repentis (strain Pt-1C-BFP)</name>
    <name type="common">Wheat tan spot fungus</name>
    <name type="synonym">Drechslera tritici-repentis</name>
    <dbReference type="NCBI Taxonomy" id="426418"/>
    <lineage>
        <taxon>Eukaryota</taxon>
        <taxon>Fungi</taxon>
        <taxon>Dikarya</taxon>
        <taxon>Ascomycota</taxon>
        <taxon>Pezizomycotina</taxon>
        <taxon>Dothideomycetes</taxon>
        <taxon>Pleosporomycetidae</taxon>
        <taxon>Pleosporales</taxon>
        <taxon>Pleosporineae</taxon>
        <taxon>Pleosporaceae</taxon>
        <taxon>Pyrenophora</taxon>
    </lineage>
</organism>
<name>B2WDA3_PYRTR</name>
<dbReference type="GO" id="GO:0051083">
    <property type="term" value="P:'de novo' cotranslational protein folding"/>
    <property type="evidence" value="ECO:0007669"/>
    <property type="project" value="TreeGrafter"/>
</dbReference>
<gene>
    <name evidence="4" type="ORF">PTRG_07962</name>
</gene>
<dbReference type="FunFam" id="1.25.40.720:FF:000004">
    <property type="entry name" value="WGS project CABT00000000 data, contig 2.6"/>
    <property type="match status" value="1"/>
</dbReference>
<dbReference type="Gene3D" id="1.25.40.720">
    <property type="entry name" value="Telomere length regulation protein 2, C-terminal domain"/>
    <property type="match status" value="2"/>
</dbReference>
<evidence type="ECO:0000256" key="2">
    <source>
        <dbReference type="SAM" id="MobiDB-lite"/>
    </source>
</evidence>
<dbReference type="KEGG" id="ptrr:6346238"/>
<evidence type="ECO:0000313" key="5">
    <source>
        <dbReference type="Proteomes" id="UP000001471"/>
    </source>
</evidence>
<dbReference type="FunFam" id="1.25.40.720:FF:000007">
    <property type="entry name" value="WGS project CABT00000000 data, contig 2.6"/>
    <property type="match status" value="1"/>
</dbReference>
<dbReference type="Pfam" id="PF10193">
    <property type="entry name" value="Telomere_reg-2"/>
    <property type="match status" value="1"/>
</dbReference>
<dbReference type="eggNOG" id="KOG4346">
    <property type="taxonomic scope" value="Eukaryota"/>
</dbReference>
<evidence type="ECO:0000259" key="3">
    <source>
        <dbReference type="Pfam" id="PF10193"/>
    </source>
</evidence>
<feature type="domain" description="Telomere length regulation protein conserved" evidence="3">
    <location>
        <begin position="584"/>
        <end position="695"/>
    </location>
</feature>
<dbReference type="GO" id="GO:0005829">
    <property type="term" value="C:cytosol"/>
    <property type="evidence" value="ECO:0007669"/>
    <property type="project" value="TreeGrafter"/>
</dbReference>
<evidence type="ECO:0000313" key="4">
    <source>
        <dbReference type="EMBL" id="EDU50881.1"/>
    </source>
</evidence>
<dbReference type="PANTHER" id="PTHR15830:SF10">
    <property type="entry name" value="TELOMERE LENGTH REGULATION PROTEIN TEL2 HOMOLOG"/>
    <property type="match status" value="1"/>
</dbReference>
<evidence type="ECO:0000256" key="1">
    <source>
        <dbReference type="ARBA" id="ARBA00006133"/>
    </source>
</evidence>
<dbReference type="InterPro" id="IPR038528">
    <property type="entry name" value="TEL2_C_sf"/>
</dbReference>
<proteinExistence type="inferred from homology"/>
<protein>
    <recommendedName>
        <fullName evidence="3">Telomere length regulation protein conserved domain-containing protein</fullName>
    </recommendedName>
</protein>
<dbReference type="PANTHER" id="PTHR15830">
    <property type="entry name" value="TELOMERE LENGTH REGULATION PROTEIN TEL2 FAMILY MEMBER"/>
    <property type="match status" value="1"/>
</dbReference>
<feature type="compositionally biased region" description="Low complexity" evidence="2">
    <location>
        <begin position="521"/>
        <end position="532"/>
    </location>
</feature>
<feature type="region of interest" description="Disordered" evidence="2">
    <location>
        <begin position="553"/>
        <end position="580"/>
    </location>
</feature>
<dbReference type="HOGENOM" id="CLU_005799_0_0_1"/>
<dbReference type="GO" id="GO:0042162">
    <property type="term" value="F:telomeric DNA binding"/>
    <property type="evidence" value="ECO:0007669"/>
    <property type="project" value="TreeGrafter"/>
</dbReference>
<dbReference type="GeneID" id="6346238"/>
<dbReference type="AlphaFoldDB" id="B2WDA3"/>
<dbReference type="InParanoid" id="B2WDA3"/>
<comment type="similarity">
    <text evidence="1">Belongs to the TEL2 family.</text>
</comment>